<name>A0ABW8IEM7_9GAMM</name>
<dbReference type="RefSeq" id="WP_380016320.1">
    <property type="nucleotide sequence ID" value="NZ_JADIKI010000021.1"/>
</dbReference>
<keyword evidence="2" id="KW-1185">Reference proteome</keyword>
<sequence>MVLVVRPEMRAQVPFQHLQDQPVYGAAWLDPMMGIVGAFLGWDASLLRESGRTLLDAEMDAPVAQEIRDVVARICDLHMWRVARGS</sequence>
<accession>A0ABW8IEM7</accession>
<proteinExistence type="predicted"/>
<gene>
    <name evidence="1" type="ORF">ISP18_01440</name>
</gene>
<dbReference type="EMBL" id="JADIKI010000021">
    <property type="protein sequence ID" value="MFK2853258.1"/>
    <property type="molecule type" value="Genomic_DNA"/>
</dbReference>
<evidence type="ECO:0000313" key="1">
    <source>
        <dbReference type="EMBL" id="MFK2853258.1"/>
    </source>
</evidence>
<reference evidence="1 2" key="1">
    <citation type="submission" date="2020-10" db="EMBL/GenBank/DDBJ databases">
        <title>Phylogeny of dyella-like bacteria.</title>
        <authorList>
            <person name="Fu J."/>
        </authorList>
    </citation>
    <scope>NUCLEOTIDE SEQUENCE [LARGE SCALE GENOMIC DNA]</scope>
    <source>
        <strain evidence="1 2">DHG40</strain>
    </source>
</reference>
<protein>
    <submittedName>
        <fullName evidence="1">Uncharacterized protein</fullName>
    </submittedName>
</protein>
<dbReference type="Proteomes" id="UP001620409">
    <property type="component" value="Unassembled WGS sequence"/>
</dbReference>
<evidence type="ECO:0000313" key="2">
    <source>
        <dbReference type="Proteomes" id="UP001620409"/>
    </source>
</evidence>
<comment type="caution">
    <text evidence="1">The sequence shown here is derived from an EMBL/GenBank/DDBJ whole genome shotgun (WGS) entry which is preliminary data.</text>
</comment>
<organism evidence="1 2">
    <name type="scientific">Dyella humi</name>
    <dbReference type="NCBI Taxonomy" id="1770547"/>
    <lineage>
        <taxon>Bacteria</taxon>
        <taxon>Pseudomonadati</taxon>
        <taxon>Pseudomonadota</taxon>
        <taxon>Gammaproteobacteria</taxon>
        <taxon>Lysobacterales</taxon>
        <taxon>Rhodanobacteraceae</taxon>
        <taxon>Dyella</taxon>
    </lineage>
</organism>